<dbReference type="SUPFAM" id="SSF47413">
    <property type="entry name" value="lambda repressor-like DNA-binding domains"/>
    <property type="match status" value="1"/>
</dbReference>
<reference evidence="1" key="1">
    <citation type="submission" date="2014-11" db="EMBL/GenBank/DDBJ databases">
        <authorList>
            <person name="Malar M.C."/>
            <person name="Sen D."/>
            <person name="Tripathy S."/>
        </authorList>
    </citation>
    <scope>NUCLEOTIDE SEQUENCE</scope>
    <source>
        <strain evidence="1">BDU141951</strain>
    </source>
</reference>
<comment type="caution">
    <text evidence="1">The sequence shown here is derived from an EMBL/GenBank/DDBJ whole genome shotgun (WGS) entry which is preliminary data.</text>
</comment>
<dbReference type="InterPro" id="IPR010982">
    <property type="entry name" value="Lambda_DNA-bd_dom_sf"/>
</dbReference>
<protein>
    <submittedName>
        <fullName evidence="1">Helix-turn-helix transcriptional regulator</fullName>
    </submittedName>
</protein>
<reference evidence="1" key="3">
    <citation type="submission" date="2020-02" db="EMBL/GenBank/DDBJ databases">
        <authorList>
            <person name="Sarangi A.N."/>
            <person name="Ghosh S."/>
            <person name="Mukherjee M."/>
            <person name="Tripathy S."/>
        </authorList>
    </citation>
    <scope>NUCLEOTIDE SEQUENCE</scope>
    <source>
        <strain evidence="1">BDU141951</strain>
    </source>
</reference>
<gene>
    <name evidence="1" type="ORF">QQ91_000080</name>
</gene>
<reference evidence="1" key="2">
    <citation type="journal article" date="2015" name="Genome Announc.">
        <title>Draft Genome Sequence of Filamentous Marine Cyanobacterium Lyngbya confervoides Strain BDU141951.</title>
        <authorList>
            <person name="Chandrababunaidu M.M."/>
            <person name="Sen D."/>
            <person name="Tripathy S."/>
        </authorList>
    </citation>
    <scope>NUCLEOTIDE SEQUENCE</scope>
    <source>
        <strain evidence="1">BDU141951</strain>
    </source>
</reference>
<proteinExistence type="predicted"/>
<dbReference type="CDD" id="cd00093">
    <property type="entry name" value="HTH_XRE"/>
    <property type="match status" value="1"/>
</dbReference>
<dbReference type="AlphaFoldDB" id="A0A0C1YNB7"/>
<dbReference type="InterPro" id="IPR001387">
    <property type="entry name" value="Cro/C1-type_HTH"/>
</dbReference>
<name>A0A0C1YNB7_9CYAN</name>
<accession>A0A0C1YNB7</accession>
<sequence length="78" mass="8811">MGRAGRALKETLETYAISQNKLAVTMGMERTVVYRWVHERTDPTGETIVEIVRSLNQLDPSAAKAFIALYLIPVLNEY</sequence>
<dbReference type="EMBL" id="JTHE02000002">
    <property type="protein sequence ID" value="NEV65510.1"/>
    <property type="molecule type" value="Genomic_DNA"/>
</dbReference>
<dbReference type="GO" id="GO:0003677">
    <property type="term" value="F:DNA binding"/>
    <property type="evidence" value="ECO:0007669"/>
    <property type="project" value="InterPro"/>
</dbReference>
<organism evidence="1">
    <name type="scientific">Lyngbya confervoides BDU141951</name>
    <dbReference type="NCBI Taxonomy" id="1574623"/>
    <lineage>
        <taxon>Bacteria</taxon>
        <taxon>Bacillati</taxon>
        <taxon>Cyanobacteriota</taxon>
        <taxon>Cyanophyceae</taxon>
        <taxon>Oscillatoriophycideae</taxon>
        <taxon>Oscillatoriales</taxon>
        <taxon>Microcoleaceae</taxon>
        <taxon>Lyngbya</taxon>
    </lineage>
</organism>
<dbReference type="Gene3D" id="1.10.260.40">
    <property type="entry name" value="lambda repressor-like DNA-binding domains"/>
    <property type="match status" value="1"/>
</dbReference>
<evidence type="ECO:0000313" key="1">
    <source>
        <dbReference type="EMBL" id="NEV65510.1"/>
    </source>
</evidence>